<reference evidence="1 2" key="1">
    <citation type="journal article" date="2021" name="Elife">
        <title>Chloroplast acquisition without the gene transfer in kleptoplastic sea slugs, Plakobranchus ocellatus.</title>
        <authorList>
            <person name="Maeda T."/>
            <person name="Takahashi S."/>
            <person name="Yoshida T."/>
            <person name="Shimamura S."/>
            <person name="Takaki Y."/>
            <person name="Nagai Y."/>
            <person name="Toyoda A."/>
            <person name="Suzuki Y."/>
            <person name="Arimoto A."/>
            <person name="Ishii H."/>
            <person name="Satoh N."/>
            <person name="Nishiyama T."/>
            <person name="Hasebe M."/>
            <person name="Maruyama T."/>
            <person name="Minagawa J."/>
            <person name="Obokata J."/>
            <person name="Shigenobu S."/>
        </authorList>
    </citation>
    <scope>NUCLEOTIDE SEQUENCE [LARGE SCALE GENOMIC DNA]</scope>
</reference>
<evidence type="ECO:0000313" key="1">
    <source>
        <dbReference type="EMBL" id="GFR63625.1"/>
    </source>
</evidence>
<sequence length="132" mass="14539">MNNASHEGSQLCTTIKNEVQRFGGAEVRRFGGAEVQRFGGAEVQRFGGDEVWRALLKIFTAYHSVNEKPLLTSLATSAACAEIRAQRNVTVRRDATVYTARRMTRGMPAGDTIYTRQMSGLVGQTTYQVGHV</sequence>
<name>A0AAV4ESJ9_9GAST</name>
<proteinExistence type="predicted"/>
<accession>A0AAV4ESJ9</accession>
<keyword evidence="2" id="KW-1185">Reference proteome</keyword>
<dbReference type="AlphaFoldDB" id="A0AAV4ESJ9"/>
<evidence type="ECO:0000313" key="2">
    <source>
        <dbReference type="Proteomes" id="UP000762676"/>
    </source>
</evidence>
<gene>
    <name evidence="1" type="ORF">ElyMa_005487300</name>
</gene>
<organism evidence="1 2">
    <name type="scientific">Elysia marginata</name>
    <dbReference type="NCBI Taxonomy" id="1093978"/>
    <lineage>
        <taxon>Eukaryota</taxon>
        <taxon>Metazoa</taxon>
        <taxon>Spiralia</taxon>
        <taxon>Lophotrochozoa</taxon>
        <taxon>Mollusca</taxon>
        <taxon>Gastropoda</taxon>
        <taxon>Heterobranchia</taxon>
        <taxon>Euthyneura</taxon>
        <taxon>Panpulmonata</taxon>
        <taxon>Sacoglossa</taxon>
        <taxon>Placobranchoidea</taxon>
        <taxon>Plakobranchidae</taxon>
        <taxon>Elysia</taxon>
    </lineage>
</organism>
<comment type="caution">
    <text evidence="1">The sequence shown here is derived from an EMBL/GenBank/DDBJ whole genome shotgun (WGS) entry which is preliminary data.</text>
</comment>
<dbReference type="EMBL" id="BMAT01010941">
    <property type="protein sequence ID" value="GFR63625.1"/>
    <property type="molecule type" value="Genomic_DNA"/>
</dbReference>
<protein>
    <submittedName>
        <fullName evidence="1">Uncharacterized protein</fullName>
    </submittedName>
</protein>
<dbReference type="Proteomes" id="UP000762676">
    <property type="component" value="Unassembled WGS sequence"/>
</dbReference>